<dbReference type="SUPFAM" id="SSF48403">
    <property type="entry name" value="Ankyrin repeat"/>
    <property type="match status" value="1"/>
</dbReference>
<proteinExistence type="predicted"/>
<evidence type="ECO:0000313" key="5">
    <source>
        <dbReference type="EMBL" id="CCB89679.1"/>
    </source>
</evidence>
<evidence type="ECO:0000256" key="1">
    <source>
        <dbReference type="ARBA" id="ARBA00022737"/>
    </source>
</evidence>
<keyword evidence="1" id="KW-0677">Repeat</keyword>
<evidence type="ECO:0000256" key="4">
    <source>
        <dbReference type="SAM" id="Phobius"/>
    </source>
</evidence>
<name>F8L341_SIMNZ</name>
<gene>
    <name evidence="5" type="ordered locus">SNE_A18020</name>
</gene>
<dbReference type="EMBL" id="FR872582">
    <property type="protein sequence ID" value="CCB89679.1"/>
    <property type="molecule type" value="Genomic_DNA"/>
</dbReference>
<organism evidence="5 6">
    <name type="scientific">Simkania negevensis (strain ATCC VR-1471 / DSM 27360 / Z)</name>
    <dbReference type="NCBI Taxonomy" id="331113"/>
    <lineage>
        <taxon>Bacteria</taxon>
        <taxon>Pseudomonadati</taxon>
        <taxon>Chlamydiota</taxon>
        <taxon>Chlamydiia</taxon>
        <taxon>Parachlamydiales</taxon>
        <taxon>Simkaniaceae</taxon>
        <taxon>Simkania</taxon>
    </lineage>
</organism>
<dbReference type="PROSITE" id="PS50088">
    <property type="entry name" value="ANK_REPEAT"/>
    <property type="match status" value="1"/>
</dbReference>
<sequence>MVIQAGIQAYNRVLRFLERPYEESLRQRQYALYGLFGETVPKENEFLPSLTGRVTHLMISLLLHPAFFVLSSVLYYAMHYYALDSGRQFCQAIEDGDKKQLDFFLKIGWNPNQQFQGKPLIFIAYEKKQMKVLKRLLQEESCDPNLTWEGKTLYHLAAKNQDRNTISLLSASGANPSAKRGTDHFTPALLAYLEGDADLALKIIDRSNLVSSFVDRSKNTLLNYAWDKKDYPMVEKLIQRGAVPPSEKTLSHYEVMSLIYERKKELIGAQMVRAGWNVNAVGQDGHTILEKAVDDKDWGFARVLVKNGAHITTLRLDGTRLITFEQFQNDVGYYRDFLEDLDFLPQGWAKWNPRNWLDGEKYLDWAIPSLVERAKRNDFNPLEKVFFMGSDLAMQRLACCLSYSEFVQKLAALQIKYGNIQTDWILNALYQVDHWHYANFEDKAIEAESIEPPPKHIFLHTIVEEFNKLGKLSEAERTFQGHVYSQEELEQCLRTLISTITSRRPFAGLPSDPKRKEAFFKRLEVTLRQIAYFLRQENLSELDVIIKMLTRADALKRFEKEAPEMQKRIGMLLEALRNESSKDIQARLVQETLSSRLVDPEQEEATREYFLKRGIPLDDLTKEAINRINVERQALQREQTLSLKRSALLDLAYAGHCARDWHLVLYQIYCMLANRDYQILTFHDRVMIDLGRFRLELLQNHIYKGQRSAYKYALSMIGETRAIPAEPPDPEDLPTDINRTRMEEESHFDQFYQPNILVKAILETRNKDEYFQEFMLNYFRDVISKRWEEAPYKQIRREISLITNPKSLSGKQVQKFFARHGVELPEELNGREITIESALNHSRFMSCYGEVLSTNPQQTLPMGIAKMLQSMGYLRPRNSGIFKQSFGRTWSEWIRLNF</sequence>
<dbReference type="KEGG" id="sng:SNE_A18020"/>
<dbReference type="SMART" id="SM00248">
    <property type="entry name" value="ANK"/>
    <property type="match status" value="5"/>
</dbReference>
<dbReference type="AlphaFoldDB" id="F8L341"/>
<dbReference type="Proteomes" id="UP000000496">
    <property type="component" value="Chromosome gsn.131"/>
</dbReference>
<keyword evidence="4" id="KW-0472">Membrane</keyword>
<dbReference type="PANTHER" id="PTHR24198:SF165">
    <property type="entry name" value="ANKYRIN REPEAT-CONTAINING PROTEIN-RELATED"/>
    <property type="match status" value="1"/>
</dbReference>
<keyword evidence="6" id="KW-1185">Reference proteome</keyword>
<reference key="1">
    <citation type="journal article" date="2011" name="Mol. Biol. Evol.">
        <title>Unity in variety -- the pan-genome of the Chlamydiae.</title>
        <authorList>
            <person name="Collingro A."/>
            <person name="Tischler P."/>
            <person name="Weinmaier T."/>
            <person name="Penz T."/>
            <person name="Heinz E."/>
            <person name="Brunham R.C."/>
            <person name="Read T.D."/>
            <person name="Bavoil P.M."/>
            <person name="Sachse K."/>
            <person name="Kahane S."/>
            <person name="Friedman M.G."/>
            <person name="Rattei T."/>
            <person name="Myers G.S.A."/>
            <person name="Horn M."/>
        </authorList>
    </citation>
    <scope>NUCLEOTIDE SEQUENCE</scope>
    <source>
        <strain>Z</strain>
    </source>
</reference>
<dbReference type="InterPro" id="IPR002110">
    <property type="entry name" value="Ankyrin_rpt"/>
</dbReference>
<keyword evidence="4" id="KW-0812">Transmembrane</keyword>
<dbReference type="RefSeq" id="WP_013944145.1">
    <property type="nucleotide sequence ID" value="NC_015713.1"/>
</dbReference>
<dbReference type="STRING" id="331113.SNE_A18020"/>
<feature type="transmembrane region" description="Helical" evidence="4">
    <location>
        <begin position="57"/>
        <end position="78"/>
    </location>
</feature>
<dbReference type="PANTHER" id="PTHR24198">
    <property type="entry name" value="ANKYRIN REPEAT AND PROTEIN KINASE DOMAIN-CONTAINING PROTEIN"/>
    <property type="match status" value="1"/>
</dbReference>
<accession>F8L341</accession>
<dbReference type="InterPro" id="IPR036770">
    <property type="entry name" value="Ankyrin_rpt-contain_sf"/>
</dbReference>
<protein>
    <submittedName>
        <fullName evidence="5">Uncharacterized protein</fullName>
    </submittedName>
</protein>
<reference evidence="5 6" key="2">
    <citation type="journal article" date="2011" name="Mol. Biol. Evol.">
        <title>Unity in variety--the pan-genome of the Chlamydiae.</title>
        <authorList>
            <person name="Collingro A."/>
            <person name="Tischler P."/>
            <person name="Weinmaier T."/>
            <person name="Penz T."/>
            <person name="Heinz E."/>
            <person name="Brunham R.C."/>
            <person name="Read T.D."/>
            <person name="Bavoil P.M."/>
            <person name="Sachse K."/>
            <person name="Kahane S."/>
            <person name="Friedman M.G."/>
            <person name="Rattei T."/>
            <person name="Myers G.S."/>
            <person name="Horn M."/>
        </authorList>
    </citation>
    <scope>NUCLEOTIDE SEQUENCE [LARGE SCALE GENOMIC DNA]</scope>
    <source>
        <strain evidence="6">ATCC VR-1471 / Z</strain>
    </source>
</reference>
<feature type="repeat" description="ANK" evidence="3">
    <location>
        <begin position="149"/>
        <end position="181"/>
    </location>
</feature>
<dbReference type="Pfam" id="PF12796">
    <property type="entry name" value="Ank_2"/>
    <property type="match status" value="1"/>
</dbReference>
<dbReference type="HOGENOM" id="CLU_322343_0_0_0"/>
<evidence type="ECO:0000256" key="2">
    <source>
        <dbReference type="ARBA" id="ARBA00023043"/>
    </source>
</evidence>
<dbReference type="OrthoDB" id="407974at2"/>
<keyword evidence="2 3" id="KW-0040">ANK repeat</keyword>
<evidence type="ECO:0000256" key="3">
    <source>
        <dbReference type="PROSITE-ProRule" id="PRU00023"/>
    </source>
</evidence>
<dbReference type="eggNOG" id="COG0666">
    <property type="taxonomic scope" value="Bacteria"/>
</dbReference>
<evidence type="ECO:0000313" key="6">
    <source>
        <dbReference type="Proteomes" id="UP000000496"/>
    </source>
</evidence>
<keyword evidence="4" id="KW-1133">Transmembrane helix</keyword>
<dbReference type="Gene3D" id="1.25.40.20">
    <property type="entry name" value="Ankyrin repeat-containing domain"/>
    <property type="match status" value="1"/>
</dbReference>